<keyword evidence="2" id="KW-1185">Reference proteome</keyword>
<dbReference type="EMBL" id="JAAGAX010000003">
    <property type="protein sequence ID" value="KAF2318425.1"/>
    <property type="molecule type" value="Genomic_DNA"/>
</dbReference>
<dbReference type="AlphaFoldDB" id="A0A6A6N0N0"/>
<reference evidence="1 2" key="1">
    <citation type="journal article" date="2020" name="Mol. Plant">
        <title>The Chromosome-Based Rubber Tree Genome Provides New Insights into Spurge Genome Evolution and Rubber Biosynthesis.</title>
        <authorList>
            <person name="Liu J."/>
            <person name="Shi C."/>
            <person name="Shi C.C."/>
            <person name="Li W."/>
            <person name="Zhang Q.J."/>
            <person name="Zhang Y."/>
            <person name="Li K."/>
            <person name="Lu H.F."/>
            <person name="Shi C."/>
            <person name="Zhu S.T."/>
            <person name="Xiao Z.Y."/>
            <person name="Nan H."/>
            <person name="Yue Y."/>
            <person name="Zhu X.G."/>
            <person name="Wu Y."/>
            <person name="Hong X.N."/>
            <person name="Fan G.Y."/>
            <person name="Tong Y."/>
            <person name="Zhang D."/>
            <person name="Mao C.L."/>
            <person name="Liu Y.L."/>
            <person name="Hao S.J."/>
            <person name="Liu W.Q."/>
            <person name="Lv M.Q."/>
            <person name="Zhang H.B."/>
            <person name="Liu Y."/>
            <person name="Hu-Tang G.R."/>
            <person name="Wang J.P."/>
            <person name="Wang J.H."/>
            <person name="Sun Y.H."/>
            <person name="Ni S.B."/>
            <person name="Chen W.B."/>
            <person name="Zhang X.C."/>
            <person name="Jiao Y.N."/>
            <person name="Eichler E.E."/>
            <person name="Li G.H."/>
            <person name="Liu X."/>
            <person name="Gao L.Z."/>
        </authorList>
    </citation>
    <scope>NUCLEOTIDE SEQUENCE [LARGE SCALE GENOMIC DNA]</scope>
    <source>
        <strain evidence="2">cv. GT1</strain>
        <tissue evidence="1">Leaf</tissue>
    </source>
</reference>
<evidence type="ECO:0000313" key="2">
    <source>
        <dbReference type="Proteomes" id="UP000467840"/>
    </source>
</evidence>
<comment type="caution">
    <text evidence="1">The sequence shown here is derived from an EMBL/GenBank/DDBJ whole genome shotgun (WGS) entry which is preliminary data.</text>
</comment>
<gene>
    <name evidence="1" type="ORF">GH714_007135</name>
</gene>
<accession>A0A6A6N0N0</accession>
<dbReference type="Proteomes" id="UP000467840">
    <property type="component" value="Chromosome 10"/>
</dbReference>
<protein>
    <submittedName>
        <fullName evidence="1">Uncharacterized protein</fullName>
    </submittedName>
</protein>
<sequence length="74" mass="8510">MEDGDFSSGITLKEQEIHIVMDLCWNFVLGYLTGFGEFYWMSFESRTLSIAVDMFSNSLNFTLMDLCTKDENSS</sequence>
<evidence type="ECO:0000313" key="1">
    <source>
        <dbReference type="EMBL" id="KAF2318425.1"/>
    </source>
</evidence>
<proteinExistence type="predicted"/>
<name>A0A6A6N0N0_HEVBR</name>
<organism evidence="1 2">
    <name type="scientific">Hevea brasiliensis</name>
    <name type="common">Para rubber tree</name>
    <name type="synonym">Siphonia brasiliensis</name>
    <dbReference type="NCBI Taxonomy" id="3981"/>
    <lineage>
        <taxon>Eukaryota</taxon>
        <taxon>Viridiplantae</taxon>
        <taxon>Streptophyta</taxon>
        <taxon>Embryophyta</taxon>
        <taxon>Tracheophyta</taxon>
        <taxon>Spermatophyta</taxon>
        <taxon>Magnoliopsida</taxon>
        <taxon>eudicotyledons</taxon>
        <taxon>Gunneridae</taxon>
        <taxon>Pentapetalae</taxon>
        <taxon>rosids</taxon>
        <taxon>fabids</taxon>
        <taxon>Malpighiales</taxon>
        <taxon>Euphorbiaceae</taxon>
        <taxon>Crotonoideae</taxon>
        <taxon>Micrandreae</taxon>
        <taxon>Hevea</taxon>
    </lineage>
</organism>